<protein>
    <submittedName>
        <fullName evidence="4">Helicase/secretion neighborhood CpaE-like protein</fullName>
    </submittedName>
    <submittedName>
        <fullName evidence="3">Secretion/DNA translocation related CpaE-like protein</fullName>
    </submittedName>
</protein>
<name>A0A1I2N218_9ACTN</name>
<reference evidence="4 5" key="1">
    <citation type="submission" date="2016-10" db="EMBL/GenBank/DDBJ databases">
        <authorList>
            <person name="de Groot N.N."/>
        </authorList>
    </citation>
    <scope>NUCLEOTIDE SEQUENCE [LARGE SCALE GENOMIC DNA]</scope>
    <source>
        <strain evidence="4 5">CPCC 202808</strain>
    </source>
</reference>
<dbReference type="OrthoDB" id="3252838at2"/>
<dbReference type="InterPro" id="IPR022521">
    <property type="entry name" value="Rv3660c"/>
</dbReference>
<dbReference type="InterPro" id="IPR027417">
    <property type="entry name" value="P-loop_NTPase"/>
</dbReference>
<dbReference type="Proteomes" id="UP000533017">
    <property type="component" value="Unassembled WGS sequence"/>
</dbReference>
<dbReference type="NCBIfam" id="TIGR03815">
    <property type="entry name" value="CpaE_hom_Actino"/>
    <property type="match status" value="1"/>
</dbReference>
<evidence type="ECO:0000259" key="2">
    <source>
        <dbReference type="Pfam" id="PF26563"/>
    </source>
</evidence>
<evidence type="ECO:0000256" key="1">
    <source>
        <dbReference type="SAM" id="MobiDB-lite"/>
    </source>
</evidence>
<dbReference type="Gene3D" id="3.40.50.300">
    <property type="entry name" value="P-loop containing nucleotide triphosphate hydrolases"/>
    <property type="match status" value="1"/>
</dbReference>
<dbReference type="GO" id="GO:0004386">
    <property type="term" value="F:helicase activity"/>
    <property type="evidence" value="ECO:0007669"/>
    <property type="project" value="UniProtKB-KW"/>
</dbReference>
<feature type="compositionally biased region" description="Low complexity" evidence="1">
    <location>
        <begin position="356"/>
        <end position="367"/>
    </location>
</feature>
<accession>A0A1I2N218</accession>
<feature type="domain" description="Rv3660c-like CheY-like N-terminal" evidence="2">
    <location>
        <begin position="14"/>
        <end position="119"/>
    </location>
</feature>
<feature type="region of interest" description="Disordered" evidence="1">
    <location>
        <begin position="356"/>
        <end position="403"/>
    </location>
</feature>
<dbReference type="Proteomes" id="UP000199052">
    <property type="component" value="Unassembled WGS sequence"/>
</dbReference>
<dbReference type="PANTHER" id="PTHR43384:SF11">
    <property type="entry name" value="SEPTUM SITE DETERMINING PROTEIN"/>
    <property type="match status" value="1"/>
</dbReference>
<evidence type="ECO:0000313" key="4">
    <source>
        <dbReference type="EMBL" id="SFF96899.1"/>
    </source>
</evidence>
<reference evidence="3 6" key="2">
    <citation type="submission" date="2020-07" db="EMBL/GenBank/DDBJ databases">
        <title>Sequencing the genomes of 1000 actinobacteria strains.</title>
        <authorList>
            <person name="Klenk H.-P."/>
        </authorList>
    </citation>
    <scope>NUCLEOTIDE SEQUENCE [LARGE SCALE GENOMIC DNA]</scope>
    <source>
        <strain evidence="3 6">DSM 45117</strain>
    </source>
</reference>
<sequence length="403" mass="41193">MSGLVPGSRPVVATADELLLDDLVRLGTAAGAGLEVAADAGMARRLWPAAPLVLVGADLVADLVRVSPPRRPDVIVVGHTLDSRGLWQGAVELGAEHVLQLPDAEQWIVHRLADAAEGAGRTAVTIGVVGGRGGAGASTLAAALAVTAAGRGVRSLLVDGDPLGGGIELILGGEDCAGMRWPELVATEGRVSAGALRSALPRVDDLVVLSWDRGDLLTIPRAAMRSVLNAAGRGGDLVVVDLPRHVDEATEAALAQCTLALLVVPAEVRAVAAAARVRSAVAALVSDLRLVVRGPSPAGLDGEVVAAALELPLVGELAPEPRLDVMLEHGEPPGRRGKGPLATLCRRLLADLGIGSARPSARSAQPAKPGQAEWGARPPTEVDAGPARRARQDRRARRNGSAA</sequence>
<keyword evidence="4" id="KW-0067">ATP-binding</keyword>
<dbReference type="STRING" id="504797.SAMN05421678_103134"/>
<dbReference type="EMBL" id="FOOI01000003">
    <property type="protein sequence ID" value="SFF96899.1"/>
    <property type="molecule type" value="Genomic_DNA"/>
</dbReference>
<dbReference type="PANTHER" id="PTHR43384">
    <property type="entry name" value="SEPTUM SITE-DETERMINING PROTEIN MIND HOMOLOG, CHLOROPLASTIC-RELATED"/>
    <property type="match status" value="1"/>
</dbReference>
<dbReference type="GO" id="GO:0005524">
    <property type="term" value="F:ATP binding"/>
    <property type="evidence" value="ECO:0007669"/>
    <property type="project" value="TreeGrafter"/>
</dbReference>
<proteinExistence type="predicted"/>
<dbReference type="Pfam" id="PF26563">
    <property type="entry name" value="Rv3660c_N"/>
    <property type="match status" value="1"/>
</dbReference>
<dbReference type="SUPFAM" id="SSF52540">
    <property type="entry name" value="P-loop containing nucleoside triphosphate hydrolases"/>
    <property type="match status" value="1"/>
</dbReference>
<evidence type="ECO:0000313" key="6">
    <source>
        <dbReference type="Proteomes" id="UP000533017"/>
    </source>
</evidence>
<evidence type="ECO:0000313" key="5">
    <source>
        <dbReference type="Proteomes" id="UP000199052"/>
    </source>
</evidence>
<dbReference type="AlphaFoldDB" id="A0A1I2N218"/>
<dbReference type="GO" id="GO:0005829">
    <property type="term" value="C:cytosol"/>
    <property type="evidence" value="ECO:0007669"/>
    <property type="project" value="TreeGrafter"/>
</dbReference>
<keyword evidence="4" id="KW-0547">Nucleotide-binding</keyword>
<dbReference type="GO" id="GO:0051782">
    <property type="term" value="P:negative regulation of cell division"/>
    <property type="evidence" value="ECO:0007669"/>
    <property type="project" value="TreeGrafter"/>
</dbReference>
<dbReference type="EMBL" id="JACBZA010000001">
    <property type="protein sequence ID" value="NYH85761.1"/>
    <property type="molecule type" value="Genomic_DNA"/>
</dbReference>
<dbReference type="InterPro" id="IPR050625">
    <property type="entry name" value="ParA/MinD_ATPase"/>
</dbReference>
<organism evidence="4 5">
    <name type="scientific">Actinopolymorpha cephalotaxi</name>
    <dbReference type="NCBI Taxonomy" id="504797"/>
    <lineage>
        <taxon>Bacteria</taxon>
        <taxon>Bacillati</taxon>
        <taxon>Actinomycetota</taxon>
        <taxon>Actinomycetes</taxon>
        <taxon>Propionibacteriales</taxon>
        <taxon>Actinopolymorphaceae</taxon>
        <taxon>Actinopolymorpha</taxon>
    </lineage>
</organism>
<dbReference type="GO" id="GO:0016887">
    <property type="term" value="F:ATP hydrolysis activity"/>
    <property type="evidence" value="ECO:0007669"/>
    <property type="project" value="TreeGrafter"/>
</dbReference>
<dbReference type="RefSeq" id="WP_092882118.1">
    <property type="nucleotide sequence ID" value="NZ_FOOI01000003.1"/>
</dbReference>
<keyword evidence="4" id="KW-0347">Helicase</keyword>
<gene>
    <name evidence="3" type="ORF">FHR37_004612</name>
    <name evidence="4" type="ORF">SAMN05421678_103134</name>
</gene>
<keyword evidence="4" id="KW-0378">Hydrolase</keyword>
<keyword evidence="6" id="KW-1185">Reference proteome</keyword>
<evidence type="ECO:0000313" key="3">
    <source>
        <dbReference type="EMBL" id="NYH85761.1"/>
    </source>
</evidence>
<dbReference type="GO" id="GO:0009898">
    <property type="term" value="C:cytoplasmic side of plasma membrane"/>
    <property type="evidence" value="ECO:0007669"/>
    <property type="project" value="TreeGrafter"/>
</dbReference>
<feature type="compositionally biased region" description="Basic residues" evidence="1">
    <location>
        <begin position="388"/>
        <end position="403"/>
    </location>
</feature>
<dbReference type="InterPro" id="IPR059050">
    <property type="entry name" value="Rv3660c_N"/>
</dbReference>